<evidence type="ECO:0000313" key="1">
    <source>
        <dbReference type="EMBL" id="OAQ67554.1"/>
    </source>
</evidence>
<protein>
    <submittedName>
        <fullName evidence="1">Uncharacterized protein</fullName>
    </submittedName>
</protein>
<reference evidence="1 2" key="1">
    <citation type="submission" date="2016-02" db="EMBL/GenBank/DDBJ databases">
        <title>Biosynthesis of antibiotic leucinostatins and their inhibition on Phytophthora in bio-control Purpureocillium lilacinum.</title>
        <authorList>
            <person name="Wang G."/>
            <person name="Liu Z."/>
            <person name="Lin R."/>
            <person name="Li E."/>
            <person name="Mao Z."/>
            <person name="Ling J."/>
            <person name="Yin W."/>
            <person name="Xie B."/>
        </authorList>
    </citation>
    <scope>NUCLEOTIDE SEQUENCE [LARGE SCALE GENOMIC DNA]</scope>
    <source>
        <strain evidence="1">PLFJ-1</strain>
    </source>
</reference>
<proteinExistence type="predicted"/>
<comment type="caution">
    <text evidence="1">The sequence shown here is derived from an EMBL/GenBank/DDBJ whole genome shotgun (WGS) entry which is preliminary data.</text>
</comment>
<evidence type="ECO:0000313" key="2">
    <source>
        <dbReference type="Proteomes" id="UP000078340"/>
    </source>
</evidence>
<sequence>MFALLRPTLAYPSTYLVGTVAYGCKYIIYMIDSDHFEPSRPLLVSPRRCWIHHPGIRLTHDLSPSARRLLLARHILRHRVPSILPTPDKFHGLVKPELRNFFNLVVCLRERQPLGHRRGALRVSVQRRCKPWLASSTSASQVSASRPQLAMVHPLTDCRRLGSPTG</sequence>
<accession>A0A179FPN9</accession>
<name>A0A179FPN9_PURLI</name>
<dbReference type="AlphaFoldDB" id="A0A179FPN9"/>
<organism evidence="1 2">
    <name type="scientific">Purpureocillium lilacinum</name>
    <name type="common">Paecilomyces lilacinus</name>
    <dbReference type="NCBI Taxonomy" id="33203"/>
    <lineage>
        <taxon>Eukaryota</taxon>
        <taxon>Fungi</taxon>
        <taxon>Dikarya</taxon>
        <taxon>Ascomycota</taxon>
        <taxon>Pezizomycotina</taxon>
        <taxon>Sordariomycetes</taxon>
        <taxon>Hypocreomycetidae</taxon>
        <taxon>Hypocreales</taxon>
        <taxon>Ophiocordycipitaceae</taxon>
        <taxon>Purpureocillium</taxon>
    </lineage>
</organism>
<dbReference type="PROSITE" id="PS51257">
    <property type="entry name" value="PROKAR_LIPOPROTEIN"/>
    <property type="match status" value="1"/>
</dbReference>
<gene>
    <name evidence="1" type="ORF">VFPFJ_11143</name>
</gene>
<dbReference type="EMBL" id="LSBI01000022">
    <property type="protein sequence ID" value="OAQ67554.1"/>
    <property type="molecule type" value="Genomic_DNA"/>
</dbReference>
<dbReference type="Proteomes" id="UP000078340">
    <property type="component" value="Unassembled WGS sequence"/>
</dbReference>